<keyword evidence="1" id="KW-0472">Membrane</keyword>
<name>A0AAD5T093_9FUNG</name>
<gene>
    <name evidence="2" type="ORF">HK100_012107</name>
</gene>
<feature type="transmembrane region" description="Helical" evidence="1">
    <location>
        <begin position="205"/>
        <end position="225"/>
    </location>
</feature>
<dbReference type="AlphaFoldDB" id="A0AAD5T093"/>
<feature type="transmembrane region" description="Helical" evidence="1">
    <location>
        <begin position="148"/>
        <end position="168"/>
    </location>
</feature>
<proteinExistence type="predicted"/>
<dbReference type="GO" id="GO:0055088">
    <property type="term" value="P:lipid homeostasis"/>
    <property type="evidence" value="ECO:0007669"/>
    <property type="project" value="TreeGrafter"/>
</dbReference>
<dbReference type="PANTHER" id="PTHR13439:SF72">
    <property type="entry name" value="TLC DOMAIN-CONTAINING PROTEIN"/>
    <property type="match status" value="1"/>
</dbReference>
<keyword evidence="3" id="KW-1185">Reference proteome</keyword>
<evidence type="ECO:0008006" key="4">
    <source>
        <dbReference type="Google" id="ProtNLM"/>
    </source>
</evidence>
<feature type="transmembrane region" description="Helical" evidence="1">
    <location>
        <begin position="174"/>
        <end position="193"/>
    </location>
</feature>
<comment type="caution">
    <text evidence="2">The sequence shown here is derived from an EMBL/GenBank/DDBJ whole genome shotgun (WGS) entry which is preliminary data.</text>
</comment>
<feature type="transmembrane region" description="Helical" evidence="1">
    <location>
        <begin position="20"/>
        <end position="39"/>
    </location>
</feature>
<feature type="transmembrane region" description="Helical" evidence="1">
    <location>
        <begin position="120"/>
        <end position="141"/>
    </location>
</feature>
<evidence type="ECO:0000313" key="3">
    <source>
        <dbReference type="Proteomes" id="UP001211907"/>
    </source>
</evidence>
<reference evidence="2" key="1">
    <citation type="submission" date="2020-05" db="EMBL/GenBank/DDBJ databases">
        <title>Phylogenomic resolution of chytrid fungi.</title>
        <authorList>
            <person name="Stajich J.E."/>
            <person name="Amses K."/>
            <person name="Simmons R."/>
            <person name="Seto K."/>
            <person name="Myers J."/>
            <person name="Bonds A."/>
            <person name="Quandt C.A."/>
            <person name="Barry K."/>
            <person name="Liu P."/>
            <person name="Grigoriev I."/>
            <person name="Longcore J.E."/>
            <person name="James T.Y."/>
        </authorList>
    </citation>
    <scope>NUCLEOTIDE SEQUENCE</scope>
    <source>
        <strain evidence="2">JEL0513</strain>
    </source>
</reference>
<feature type="transmembrane region" description="Helical" evidence="1">
    <location>
        <begin position="231"/>
        <end position="248"/>
    </location>
</feature>
<evidence type="ECO:0000256" key="1">
    <source>
        <dbReference type="SAM" id="Phobius"/>
    </source>
</evidence>
<keyword evidence="1" id="KW-0812">Transmembrane</keyword>
<dbReference type="GO" id="GO:0005783">
    <property type="term" value="C:endoplasmic reticulum"/>
    <property type="evidence" value="ECO:0007669"/>
    <property type="project" value="TreeGrafter"/>
</dbReference>
<dbReference type="EMBL" id="JADGJH010000830">
    <property type="protein sequence ID" value="KAJ3122174.1"/>
    <property type="molecule type" value="Genomic_DNA"/>
</dbReference>
<evidence type="ECO:0000313" key="2">
    <source>
        <dbReference type="EMBL" id="KAJ3122174.1"/>
    </source>
</evidence>
<dbReference type="InterPro" id="IPR050846">
    <property type="entry name" value="TLCD"/>
</dbReference>
<feature type="transmembrane region" description="Helical" evidence="1">
    <location>
        <begin position="81"/>
        <end position="100"/>
    </location>
</feature>
<dbReference type="PANTHER" id="PTHR13439">
    <property type="entry name" value="CT120 PROTEIN"/>
    <property type="match status" value="1"/>
</dbReference>
<protein>
    <recommendedName>
        <fullName evidence="4">TLC domain-containing protein</fullName>
    </recommendedName>
</protein>
<dbReference type="Proteomes" id="UP001211907">
    <property type="component" value="Unassembled WGS sequence"/>
</dbReference>
<keyword evidence="1" id="KW-1133">Transmembrane helix</keyword>
<organism evidence="2 3">
    <name type="scientific">Physocladia obscura</name>
    <dbReference type="NCBI Taxonomy" id="109957"/>
    <lineage>
        <taxon>Eukaryota</taxon>
        <taxon>Fungi</taxon>
        <taxon>Fungi incertae sedis</taxon>
        <taxon>Chytridiomycota</taxon>
        <taxon>Chytridiomycota incertae sedis</taxon>
        <taxon>Chytridiomycetes</taxon>
        <taxon>Chytridiales</taxon>
        <taxon>Chytriomycetaceae</taxon>
        <taxon>Physocladia</taxon>
    </lineage>
</organism>
<sequence>MPVDPDSTWLNRSLINDVILQPQFYIPFFSSLTANLAWYRLAEKWLLPFIYGGACVTASSSSSNANKNSSDETRLQKAKSWVSTVFSSQILILGGIPIAIEFLLLDKNETTADLVLRDSSYSWGLGAFFIGFLCADCILGCTSYPKQFNLLTGWIHHSAYACVVFWLICRGQIGVFMPCVSFAEASTFLLALGSVNSKWRTDLGFGVSFFLGRILIQTLVVFYALKTYTGYFWVAPAVPLPLHVHWFYKWSVGYFSAKKKKTV</sequence>
<accession>A0AAD5T093</accession>